<dbReference type="InterPro" id="IPR045379">
    <property type="entry name" value="Crinkler_N"/>
</dbReference>
<dbReference type="Pfam" id="PF20147">
    <property type="entry name" value="Crinkler"/>
    <property type="match status" value="1"/>
</dbReference>
<evidence type="ECO:0000256" key="4">
    <source>
        <dbReference type="SAM" id="MobiDB-lite"/>
    </source>
</evidence>
<feature type="region of interest" description="Disordered" evidence="4">
    <location>
        <begin position="233"/>
        <end position="270"/>
    </location>
</feature>
<dbReference type="OrthoDB" id="2304312at2759"/>
<dbReference type="GO" id="GO:0043657">
    <property type="term" value="C:host cell"/>
    <property type="evidence" value="ECO:0007669"/>
    <property type="project" value="UniProtKB-SubCell"/>
</dbReference>
<comment type="subcellular location">
    <subcellularLocation>
        <location evidence="1">Host cell</location>
    </subcellularLocation>
    <subcellularLocation>
        <location evidence="2">Secreted</location>
    </subcellularLocation>
</comment>
<sequence>MSITLFCLVQGTPAFPVDIDKNRTVGHLKDAIKAKKAPEFDSWPPDKLRLWKVEIPVKRDDLIQGQTLQDDNQLPPTDYLYEYWTDTPKRRHIHVIIKLPFLQPRRGAVTTTSTGGDSPIEVVLWDRFFDDVNNYPFDKKEPKFDRPQFKNDYANVRIEEDVREAFSVNICQRLMEDPFHNFKHGGCDEYSMYTVYNKRRGGMDLPRVAVNPEPGNLPDGLWDWSLLPWSEETQPTGTALTPTNTYPRYHREPRVSNTESSSDEDVRDLS</sequence>
<comment type="caution">
    <text evidence="6">The sequence shown here is derived from an EMBL/GenBank/DDBJ whole genome shotgun (WGS) entry which is preliminary data.</text>
</comment>
<feature type="compositionally biased region" description="Acidic residues" evidence="4">
    <location>
        <begin position="261"/>
        <end position="270"/>
    </location>
</feature>
<name>A0A9N9CS91_9GLOM</name>
<evidence type="ECO:0000256" key="3">
    <source>
        <dbReference type="ARBA" id="ARBA00022525"/>
    </source>
</evidence>
<feature type="domain" description="Crinkler effector protein N-terminal" evidence="5">
    <location>
        <begin position="3"/>
        <end position="98"/>
    </location>
</feature>
<evidence type="ECO:0000256" key="2">
    <source>
        <dbReference type="ARBA" id="ARBA00004613"/>
    </source>
</evidence>
<dbReference type="GO" id="GO:0005576">
    <property type="term" value="C:extracellular region"/>
    <property type="evidence" value="ECO:0007669"/>
    <property type="project" value="UniProtKB-SubCell"/>
</dbReference>
<feature type="compositionally biased region" description="Polar residues" evidence="4">
    <location>
        <begin position="233"/>
        <end position="246"/>
    </location>
</feature>
<dbReference type="EMBL" id="CAJVPJ010001997">
    <property type="protein sequence ID" value="CAG8610081.1"/>
    <property type="molecule type" value="Genomic_DNA"/>
</dbReference>
<keyword evidence="3" id="KW-0964">Secreted</keyword>
<dbReference type="Proteomes" id="UP000789572">
    <property type="component" value="Unassembled WGS sequence"/>
</dbReference>
<dbReference type="AlphaFoldDB" id="A0A9N9CS91"/>
<evidence type="ECO:0000313" key="6">
    <source>
        <dbReference type="EMBL" id="CAG8610081.1"/>
    </source>
</evidence>
<reference evidence="6" key="1">
    <citation type="submission" date="2021-06" db="EMBL/GenBank/DDBJ databases">
        <authorList>
            <person name="Kallberg Y."/>
            <person name="Tangrot J."/>
            <person name="Rosling A."/>
        </authorList>
    </citation>
    <scope>NUCLEOTIDE SEQUENCE</scope>
    <source>
        <strain evidence="6">IA702</strain>
    </source>
</reference>
<accession>A0A9N9CS91</accession>
<proteinExistence type="predicted"/>
<feature type="non-terminal residue" evidence="6">
    <location>
        <position position="270"/>
    </location>
</feature>
<evidence type="ECO:0000259" key="5">
    <source>
        <dbReference type="Pfam" id="PF20147"/>
    </source>
</evidence>
<gene>
    <name evidence="6" type="ORF">POCULU_LOCUS7903</name>
</gene>
<evidence type="ECO:0000256" key="1">
    <source>
        <dbReference type="ARBA" id="ARBA00004340"/>
    </source>
</evidence>
<organism evidence="6 7">
    <name type="scientific">Paraglomus occultum</name>
    <dbReference type="NCBI Taxonomy" id="144539"/>
    <lineage>
        <taxon>Eukaryota</taxon>
        <taxon>Fungi</taxon>
        <taxon>Fungi incertae sedis</taxon>
        <taxon>Mucoromycota</taxon>
        <taxon>Glomeromycotina</taxon>
        <taxon>Glomeromycetes</taxon>
        <taxon>Paraglomerales</taxon>
        <taxon>Paraglomeraceae</taxon>
        <taxon>Paraglomus</taxon>
    </lineage>
</organism>
<dbReference type="CDD" id="cd17039">
    <property type="entry name" value="Ubl_ubiquitin_like"/>
    <property type="match status" value="1"/>
</dbReference>
<keyword evidence="7" id="KW-1185">Reference proteome</keyword>
<protein>
    <submittedName>
        <fullName evidence="6">3498_t:CDS:1</fullName>
    </submittedName>
</protein>
<evidence type="ECO:0000313" key="7">
    <source>
        <dbReference type="Proteomes" id="UP000789572"/>
    </source>
</evidence>